<accession>A0A5J4FTU9</accession>
<dbReference type="CDD" id="cd00586">
    <property type="entry name" value="4HBT"/>
    <property type="match status" value="1"/>
</dbReference>
<evidence type="ECO:0000313" key="4">
    <source>
        <dbReference type="EMBL" id="GEQ85093.1"/>
    </source>
</evidence>
<feature type="domain" description="Acyl-ACP thioesterase N-terminal hotdog" evidence="3">
    <location>
        <begin position="11"/>
        <end position="133"/>
    </location>
</feature>
<dbReference type="PANTHER" id="PTHR31793:SF27">
    <property type="entry name" value="NOVEL THIOESTERASE SUPERFAMILY DOMAIN AND SAPOSIN A-TYPE DOMAIN CONTAINING PROTEIN (0610012H03RIK)"/>
    <property type="match status" value="1"/>
</dbReference>
<comment type="similarity">
    <text evidence="1">Belongs to the 4-hydroxybenzoyl-CoA thioesterase family.</text>
</comment>
<dbReference type="RefSeq" id="WP_235906041.1">
    <property type="nucleotide sequence ID" value="NZ_BKCF01000001.1"/>
</dbReference>
<dbReference type="InterPro" id="IPR029069">
    <property type="entry name" value="HotDog_dom_sf"/>
</dbReference>
<proteinExistence type="inferred from homology"/>
<comment type="caution">
    <text evidence="4">The sequence shown here is derived from an EMBL/GenBank/DDBJ whole genome shotgun (WGS) entry which is preliminary data.</text>
</comment>
<evidence type="ECO:0000313" key="5">
    <source>
        <dbReference type="Proteomes" id="UP000326994"/>
    </source>
</evidence>
<keyword evidence="2" id="KW-0378">Hydrolase</keyword>
<dbReference type="AlphaFoldDB" id="A0A5J4FTU9"/>
<dbReference type="Gene3D" id="3.10.129.10">
    <property type="entry name" value="Hotdog Thioesterase"/>
    <property type="match status" value="1"/>
</dbReference>
<dbReference type="InterPro" id="IPR050563">
    <property type="entry name" value="4-hydroxybenzoyl-CoA_TE"/>
</dbReference>
<evidence type="ECO:0000259" key="3">
    <source>
        <dbReference type="Pfam" id="PF01643"/>
    </source>
</evidence>
<keyword evidence="5" id="KW-1185">Reference proteome</keyword>
<evidence type="ECO:0000256" key="1">
    <source>
        <dbReference type="ARBA" id="ARBA00005953"/>
    </source>
</evidence>
<dbReference type="EMBL" id="BKCF01000001">
    <property type="protein sequence ID" value="GEQ85093.1"/>
    <property type="molecule type" value="Genomic_DNA"/>
</dbReference>
<reference evidence="4 5" key="1">
    <citation type="submission" date="2019-08" db="EMBL/GenBank/DDBJ databases">
        <title>Ulvibacter marinistellae sp. nov., isolated from a starfish, Patiria pectinifera.</title>
        <authorList>
            <person name="Kawano K."/>
            <person name="Ushijima N."/>
            <person name="Kihara M."/>
            <person name="Itoh H."/>
        </authorList>
    </citation>
    <scope>NUCLEOTIDE SEQUENCE [LARGE SCALE GENOMIC DNA]</scope>
    <source>
        <strain evidence="4 5">KK4</strain>
    </source>
</reference>
<evidence type="ECO:0000256" key="2">
    <source>
        <dbReference type="ARBA" id="ARBA00022801"/>
    </source>
</evidence>
<gene>
    <name evidence="4" type="ORF">ULMS_06010</name>
</gene>
<dbReference type="Proteomes" id="UP000326994">
    <property type="component" value="Unassembled WGS sequence"/>
</dbReference>
<dbReference type="PANTHER" id="PTHR31793">
    <property type="entry name" value="4-HYDROXYBENZOYL-COA THIOESTERASE FAMILY MEMBER"/>
    <property type="match status" value="1"/>
</dbReference>
<dbReference type="GO" id="GO:0047617">
    <property type="term" value="F:fatty acyl-CoA hydrolase activity"/>
    <property type="evidence" value="ECO:0007669"/>
    <property type="project" value="TreeGrafter"/>
</dbReference>
<dbReference type="InterPro" id="IPR002864">
    <property type="entry name" value="Acyl-ACP_thioesterase_NHD"/>
</dbReference>
<sequence length="135" mass="15538">MTSEMSQPEIFSINIKVSEVHIDANKHVNNLVYLQWCLDVAQAHWDANTTPTIQTDYVWYVLNHFISYKSSAFKGDELIVETWVTNVEGVKCDRNYKITRPSDGKILVEAKTLWCLLNGKTLRPTKITEEISSLF</sequence>
<dbReference type="SUPFAM" id="SSF54637">
    <property type="entry name" value="Thioesterase/thiol ester dehydrase-isomerase"/>
    <property type="match status" value="1"/>
</dbReference>
<organism evidence="4 5">
    <name type="scientific">Patiriisocius marinistellae</name>
    <dbReference type="NCBI Taxonomy" id="2494560"/>
    <lineage>
        <taxon>Bacteria</taxon>
        <taxon>Pseudomonadati</taxon>
        <taxon>Bacteroidota</taxon>
        <taxon>Flavobacteriia</taxon>
        <taxon>Flavobacteriales</taxon>
        <taxon>Flavobacteriaceae</taxon>
        <taxon>Patiriisocius</taxon>
    </lineage>
</organism>
<dbReference type="GO" id="GO:0006633">
    <property type="term" value="P:fatty acid biosynthetic process"/>
    <property type="evidence" value="ECO:0007669"/>
    <property type="project" value="InterPro"/>
</dbReference>
<name>A0A5J4FTU9_9FLAO</name>
<dbReference type="Pfam" id="PF01643">
    <property type="entry name" value="Acyl-ACP_TE"/>
    <property type="match status" value="1"/>
</dbReference>
<protein>
    <submittedName>
        <fullName evidence="4">Thioesterase</fullName>
    </submittedName>
</protein>